<evidence type="ECO:0000256" key="1">
    <source>
        <dbReference type="SAM" id="MobiDB-lite"/>
    </source>
</evidence>
<dbReference type="PANTHER" id="PTHR33741:SF5">
    <property type="entry name" value="TRANSMEMBRANE PROTEIN DDB_G0269096-RELATED"/>
    <property type="match status" value="1"/>
</dbReference>
<name>A0A6A5YYI3_9PLEO</name>
<feature type="region of interest" description="Disordered" evidence="1">
    <location>
        <begin position="220"/>
        <end position="253"/>
    </location>
</feature>
<keyword evidence="5" id="KW-1185">Reference proteome</keyword>
<dbReference type="PANTHER" id="PTHR33741">
    <property type="entry name" value="TRANSMEMBRANE PROTEIN DDB_G0269096-RELATED"/>
    <property type="match status" value="1"/>
</dbReference>
<accession>A0A6A5YYI3</accession>
<proteinExistence type="predicted"/>
<dbReference type="Proteomes" id="UP000799770">
    <property type="component" value="Unassembled WGS sequence"/>
</dbReference>
<keyword evidence="2" id="KW-0812">Transmembrane</keyword>
<feature type="transmembrane region" description="Helical" evidence="2">
    <location>
        <begin position="176"/>
        <end position="197"/>
    </location>
</feature>
<organism evidence="4 5">
    <name type="scientific">Lophiotrema nucula</name>
    <dbReference type="NCBI Taxonomy" id="690887"/>
    <lineage>
        <taxon>Eukaryota</taxon>
        <taxon>Fungi</taxon>
        <taxon>Dikarya</taxon>
        <taxon>Ascomycota</taxon>
        <taxon>Pezizomycotina</taxon>
        <taxon>Dothideomycetes</taxon>
        <taxon>Pleosporomycetidae</taxon>
        <taxon>Pleosporales</taxon>
        <taxon>Lophiotremataceae</taxon>
        <taxon>Lophiotrema</taxon>
    </lineage>
</organism>
<gene>
    <name evidence="4" type="ORF">BDV96DRAFT_634211</name>
</gene>
<dbReference type="AlphaFoldDB" id="A0A6A5YYI3"/>
<keyword evidence="2" id="KW-1133">Transmembrane helix</keyword>
<keyword evidence="2" id="KW-0472">Membrane</keyword>
<dbReference type="Pfam" id="PF04982">
    <property type="entry name" value="TM_HPP"/>
    <property type="match status" value="1"/>
</dbReference>
<evidence type="ECO:0000259" key="3">
    <source>
        <dbReference type="Pfam" id="PF04982"/>
    </source>
</evidence>
<dbReference type="OrthoDB" id="2016548at2759"/>
<dbReference type="InterPro" id="IPR058581">
    <property type="entry name" value="TM_HPP"/>
</dbReference>
<evidence type="ECO:0000256" key="2">
    <source>
        <dbReference type="SAM" id="Phobius"/>
    </source>
</evidence>
<reference evidence="4" key="1">
    <citation type="journal article" date="2020" name="Stud. Mycol.">
        <title>101 Dothideomycetes genomes: a test case for predicting lifestyles and emergence of pathogens.</title>
        <authorList>
            <person name="Haridas S."/>
            <person name="Albert R."/>
            <person name="Binder M."/>
            <person name="Bloem J."/>
            <person name="Labutti K."/>
            <person name="Salamov A."/>
            <person name="Andreopoulos B."/>
            <person name="Baker S."/>
            <person name="Barry K."/>
            <person name="Bills G."/>
            <person name="Bluhm B."/>
            <person name="Cannon C."/>
            <person name="Castanera R."/>
            <person name="Culley D."/>
            <person name="Daum C."/>
            <person name="Ezra D."/>
            <person name="Gonzalez J."/>
            <person name="Henrissat B."/>
            <person name="Kuo A."/>
            <person name="Liang C."/>
            <person name="Lipzen A."/>
            <person name="Lutzoni F."/>
            <person name="Magnuson J."/>
            <person name="Mondo S."/>
            <person name="Nolan M."/>
            <person name="Ohm R."/>
            <person name="Pangilinan J."/>
            <person name="Park H.-J."/>
            <person name="Ramirez L."/>
            <person name="Alfaro M."/>
            <person name="Sun H."/>
            <person name="Tritt A."/>
            <person name="Yoshinaga Y."/>
            <person name="Zwiers L.-H."/>
            <person name="Turgeon B."/>
            <person name="Goodwin S."/>
            <person name="Spatafora J."/>
            <person name="Crous P."/>
            <person name="Grigoriev I."/>
        </authorList>
    </citation>
    <scope>NUCLEOTIDE SEQUENCE</scope>
    <source>
        <strain evidence="4">CBS 627.86</strain>
    </source>
</reference>
<evidence type="ECO:0000313" key="4">
    <source>
        <dbReference type="EMBL" id="KAF2111946.1"/>
    </source>
</evidence>
<sequence>MVKPRSNTFVAAERSLQTGLSRLPAWISRWFGYRKEKQMPSLSWVVCLWGLVTSFGVIALLGYVMQLLGAFNTGFTPVPTAFAGSVILCYGAIDSPFAQPRALILGHLFSAIVGMIVYEILIATRGWAYTSGTFWILPGLAVGVSLVVMHLTNTMHPPAGVTAVLPLMSYQMRYTGWVYLAFILLSSAVVLVVALLVNNIQRQYPLYWFAPIPRTETVLSNQHRHRTPPAATAEETRPEPHRHHDLHDLEGGR</sequence>
<protein>
    <submittedName>
        <fullName evidence="4">HPP family-domain-containing protein</fullName>
    </submittedName>
</protein>
<feature type="domain" description="HPP transmembrane region" evidence="3">
    <location>
        <begin position="40"/>
        <end position="205"/>
    </location>
</feature>
<dbReference type="InterPro" id="IPR007065">
    <property type="entry name" value="HPP"/>
</dbReference>
<feature type="transmembrane region" description="Helical" evidence="2">
    <location>
        <begin position="42"/>
        <end position="65"/>
    </location>
</feature>
<feature type="transmembrane region" description="Helical" evidence="2">
    <location>
        <begin position="102"/>
        <end position="122"/>
    </location>
</feature>
<feature type="transmembrane region" description="Helical" evidence="2">
    <location>
        <begin position="134"/>
        <end position="156"/>
    </location>
</feature>
<dbReference type="EMBL" id="ML977332">
    <property type="protein sequence ID" value="KAF2111946.1"/>
    <property type="molecule type" value="Genomic_DNA"/>
</dbReference>
<evidence type="ECO:0000313" key="5">
    <source>
        <dbReference type="Proteomes" id="UP000799770"/>
    </source>
</evidence>